<evidence type="ECO:0000256" key="1">
    <source>
        <dbReference type="SAM" id="MobiDB-lite"/>
    </source>
</evidence>
<accession>A0A2H1W2U8</accession>
<name>A0A2H1W2U8_SPOFR</name>
<dbReference type="EMBL" id="ODYU01005855">
    <property type="protein sequence ID" value="SOQ47152.1"/>
    <property type="molecule type" value="Genomic_DNA"/>
</dbReference>
<gene>
    <name evidence="2" type="ORF">SFRICE_029650</name>
</gene>
<organism evidence="2">
    <name type="scientific">Spodoptera frugiperda</name>
    <name type="common">Fall armyworm</name>
    <dbReference type="NCBI Taxonomy" id="7108"/>
    <lineage>
        <taxon>Eukaryota</taxon>
        <taxon>Metazoa</taxon>
        <taxon>Ecdysozoa</taxon>
        <taxon>Arthropoda</taxon>
        <taxon>Hexapoda</taxon>
        <taxon>Insecta</taxon>
        <taxon>Pterygota</taxon>
        <taxon>Neoptera</taxon>
        <taxon>Endopterygota</taxon>
        <taxon>Lepidoptera</taxon>
        <taxon>Glossata</taxon>
        <taxon>Ditrysia</taxon>
        <taxon>Noctuoidea</taxon>
        <taxon>Noctuidae</taxon>
        <taxon>Amphipyrinae</taxon>
        <taxon>Spodoptera</taxon>
    </lineage>
</organism>
<proteinExistence type="predicted"/>
<dbReference type="AlphaFoldDB" id="A0A2H1W2U8"/>
<feature type="region of interest" description="Disordered" evidence="1">
    <location>
        <begin position="245"/>
        <end position="266"/>
    </location>
</feature>
<evidence type="ECO:0000313" key="2">
    <source>
        <dbReference type="EMBL" id="SOQ47152.1"/>
    </source>
</evidence>
<protein>
    <submittedName>
        <fullName evidence="2">SFRICE_029650</fullName>
    </submittedName>
</protein>
<sequence length="312" mass="34843">MSIDKYNVHHLYYKSYVIGAFGSPTKATLTARCGGWATGCRITNSGFDSYTEQLLASNSLVTPLVFQVSIGGGDCLPSGSEPIAIYRAQFQTPCYYCYFRKFEKSPVILSRPGNQTRHLSPFDRKCDCHARGLGFDTRVEQRITGLFSVFRKFLSGSTQSGIASALKLNSLRVCGRRARVARHPNRITPERRLLCSPKRVRTPQMEAQLLLTKNHPVPTPAMSRNPGNFLSCPQLQVIESINPVGSHSHASTRMGRLDRSDTTASQKTDVKQRLRCVLINALVTPLVFRVSIYNGDYLPSSNLRLLIYRLIP</sequence>
<reference evidence="2" key="1">
    <citation type="submission" date="2016-07" db="EMBL/GenBank/DDBJ databases">
        <authorList>
            <person name="Bretaudeau A."/>
        </authorList>
    </citation>
    <scope>NUCLEOTIDE SEQUENCE</scope>
    <source>
        <strain evidence="2">Rice</strain>
        <tissue evidence="2">Whole body</tissue>
    </source>
</reference>